<reference evidence="2" key="1">
    <citation type="submission" date="2021-10" db="EMBL/GenBank/DDBJ databases">
        <authorList>
            <person name="Mesa V."/>
        </authorList>
    </citation>
    <scope>NUCLEOTIDE SEQUENCE</scope>
    <source>
        <strain evidence="2">CC3_PB</strain>
    </source>
</reference>
<sequence length="69" mass="8286">MVAIFMEFSFDRSNLYLVKDIPSLINFLNVVLIIYNYIHLSNSIVFIRRNKFSPNILDHIIIKLHRNMF</sequence>
<organism evidence="2 3">
    <name type="scientific">Clostridium neonatale</name>
    <dbReference type="NCBI Taxonomy" id="137838"/>
    <lineage>
        <taxon>Bacteria</taxon>
        <taxon>Bacillati</taxon>
        <taxon>Bacillota</taxon>
        <taxon>Clostridia</taxon>
        <taxon>Eubacteriales</taxon>
        <taxon>Clostridiaceae</taxon>
        <taxon>Clostridium</taxon>
    </lineage>
</organism>
<name>A0AA86MLH2_9CLOT</name>
<proteinExistence type="predicted"/>
<feature type="transmembrane region" description="Helical" evidence="1">
    <location>
        <begin position="24"/>
        <end position="47"/>
    </location>
</feature>
<evidence type="ECO:0000313" key="2">
    <source>
        <dbReference type="EMBL" id="CAG9704462.1"/>
    </source>
</evidence>
<keyword evidence="1" id="KW-0472">Membrane</keyword>
<keyword evidence="1" id="KW-0812">Transmembrane</keyword>
<dbReference type="Proteomes" id="UP000789738">
    <property type="component" value="Unassembled WGS sequence"/>
</dbReference>
<dbReference type="AlphaFoldDB" id="A0AA86MLH2"/>
<evidence type="ECO:0000256" key="1">
    <source>
        <dbReference type="SAM" id="Phobius"/>
    </source>
</evidence>
<protein>
    <submittedName>
        <fullName evidence="2">Uncharacterized protein</fullName>
    </submittedName>
</protein>
<keyword evidence="1" id="KW-1133">Transmembrane helix</keyword>
<comment type="caution">
    <text evidence="2">The sequence shown here is derived from an EMBL/GenBank/DDBJ whole genome shotgun (WGS) entry which is preliminary data.</text>
</comment>
<gene>
    <name evidence="2" type="ORF">CNEO_41280</name>
</gene>
<dbReference type="EMBL" id="CAKJVE010000004">
    <property type="protein sequence ID" value="CAG9704462.1"/>
    <property type="molecule type" value="Genomic_DNA"/>
</dbReference>
<accession>A0AA86MLH2</accession>
<evidence type="ECO:0000313" key="3">
    <source>
        <dbReference type="Proteomes" id="UP000789738"/>
    </source>
</evidence>